<evidence type="ECO:0000313" key="2">
    <source>
        <dbReference type="Proteomes" id="UP000291084"/>
    </source>
</evidence>
<protein>
    <submittedName>
        <fullName evidence="1">Uncharacterized protein</fullName>
    </submittedName>
</protein>
<sequence>MTPEDSIECAVKGFIPGNSVRKDSARVTESGILGYRPLVVFVAVLMQLTITSFVNSGEYEKNICKSIPRLVAAA</sequence>
<proteinExistence type="predicted"/>
<reference evidence="1 2" key="1">
    <citation type="journal article" date="2015" name="Sci. Rep.">
        <title>The power of single molecule real-time sequencing technology in the de novo assembly of a eukaryotic genome.</title>
        <authorList>
            <person name="Sakai H."/>
            <person name="Naito K."/>
            <person name="Ogiso-Tanaka E."/>
            <person name="Takahashi Y."/>
            <person name="Iseki K."/>
            <person name="Muto C."/>
            <person name="Satou K."/>
            <person name="Teruya K."/>
            <person name="Shiroma A."/>
            <person name="Shimoji M."/>
            <person name="Hirano T."/>
            <person name="Itoh T."/>
            <person name="Kaga A."/>
            <person name="Tomooka N."/>
        </authorList>
    </citation>
    <scope>NUCLEOTIDE SEQUENCE [LARGE SCALE GENOMIC DNA]</scope>
    <source>
        <strain evidence="2">cv. Shumari</strain>
    </source>
</reference>
<accession>A0A0S3TAW4</accession>
<organism evidence="1 2">
    <name type="scientific">Vigna angularis var. angularis</name>
    <dbReference type="NCBI Taxonomy" id="157739"/>
    <lineage>
        <taxon>Eukaryota</taxon>
        <taxon>Viridiplantae</taxon>
        <taxon>Streptophyta</taxon>
        <taxon>Embryophyta</taxon>
        <taxon>Tracheophyta</taxon>
        <taxon>Spermatophyta</taxon>
        <taxon>Magnoliopsida</taxon>
        <taxon>eudicotyledons</taxon>
        <taxon>Gunneridae</taxon>
        <taxon>Pentapetalae</taxon>
        <taxon>rosids</taxon>
        <taxon>fabids</taxon>
        <taxon>Fabales</taxon>
        <taxon>Fabaceae</taxon>
        <taxon>Papilionoideae</taxon>
        <taxon>50 kb inversion clade</taxon>
        <taxon>NPAAA clade</taxon>
        <taxon>indigoferoid/millettioid clade</taxon>
        <taxon>Phaseoleae</taxon>
        <taxon>Vigna</taxon>
    </lineage>
</organism>
<gene>
    <name evidence="1" type="primary">Vigan.11G185500</name>
    <name evidence="1" type="ORF">VIGAN_11185500</name>
</gene>
<name>A0A0S3TAW4_PHAAN</name>
<evidence type="ECO:0000313" key="1">
    <source>
        <dbReference type="EMBL" id="BAU02346.1"/>
    </source>
</evidence>
<dbReference type="AlphaFoldDB" id="A0A0S3TAW4"/>
<dbReference type="Proteomes" id="UP000291084">
    <property type="component" value="Chromosome 11"/>
</dbReference>
<keyword evidence="2" id="KW-1185">Reference proteome</keyword>
<dbReference type="EMBL" id="AP015044">
    <property type="protein sequence ID" value="BAU02346.1"/>
    <property type="molecule type" value="Genomic_DNA"/>
</dbReference>